<name>A0A2P6SE60_ROSCH</name>
<accession>A0A2P6SE60</accession>
<keyword evidence="2" id="KW-1185">Reference proteome</keyword>
<evidence type="ECO:0000313" key="2">
    <source>
        <dbReference type="Proteomes" id="UP000238479"/>
    </source>
</evidence>
<dbReference type="Gramene" id="PRQ56958">
    <property type="protein sequence ID" value="PRQ56958"/>
    <property type="gene ID" value="RchiOBHm_Chr1g0343001"/>
</dbReference>
<dbReference type="Proteomes" id="UP000238479">
    <property type="component" value="Chromosome 1"/>
</dbReference>
<dbReference type="OMA" id="MICIARI"/>
<reference evidence="1 2" key="1">
    <citation type="journal article" date="2018" name="Nat. Genet.">
        <title>The Rosa genome provides new insights in the design of modern roses.</title>
        <authorList>
            <person name="Bendahmane M."/>
        </authorList>
    </citation>
    <scope>NUCLEOTIDE SEQUENCE [LARGE SCALE GENOMIC DNA]</scope>
    <source>
        <strain evidence="2">cv. Old Blush</strain>
    </source>
</reference>
<gene>
    <name evidence="1" type="ORF">RchiOBHm_Chr1g0343001</name>
</gene>
<sequence>MAGPSQLIHGREQSQFMLPNGTSINVTKALYALRAGRTLLSFKDIRANGFHVETHCENGQEFLCITSN</sequence>
<dbReference type="EMBL" id="PDCK01000039">
    <property type="protein sequence ID" value="PRQ56958.1"/>
    <property type="molecule type" value="Genomic_DNA"/>
</dbReference>
<evidence type="ECO:0000313" key="1">
    <source>
        <dbReference type="EMBL" id="PRQ56958.1"/>
    </source>
</evidence>
<protein>
    <submittedName>
        <fullName evidence="1">Uncharacterized protein</fullName>
    </submittedName>
</protein>
<proteinExistence type="predicted"/>
<organism evidence="1 2">
    <name type="scientific">Rosa chinensis</name>
    <name type="common">China rose</name>
    <dbReference type="NCBI Taxonomy" id="74649"/>
    <lineage>
        <taxon>Eukaryota</taxon>
        <taxon>Viridiplantae</taxon>
        <taxon>Streptophyta</taxon>
        <taxon>Embryophyta</taxon>
        <taxon>Tracheophyta</taxon>
        <taxon>Spermatophyta</taxon>
        <taxon>Magnoliopsida</taxon>
        <taxon>eudicotyledons</taxon>
        <taxon>Gunneridae</taxon>
        <taxon>Pentapetalae</taxon>
        <taxon>rosids</taxon>
        <taxon>fabids</taxon>
        <taxon>Rosales</taxon>
        <taxon>Rosaceae</taxon>
        <taxon>Rosoideae</taxon>
        <taxon>Rosoideae incertae sedis</taxon>
        <taxon>Rosa</taxon>
    </lineage>
</organism>
<comment type="caution">
    <text evidence="1">The sequence shown here is derived from an EMBL/GenBank/DDBJ whole genome shotgun (WGS) entry which is preliminary data.</text>
</comment>
<dbReference type="AlphaFoldDB" id="A0A2P6SE60"/>